<dbReference type="Ensembl" id="ENSSDAT00000013225.1">
    <property type="protein sequence ID" value="ENSSDAP00000011685.1"/>
    <property type="gene ID" value="ENSSDAG00000010558.1"/>
</dbReference>
<keyword evidence="2" id="KW-1185">Reference proteome</keyword>
<dbReference type="GO" id="GO:0051170">
    <property type="term" value="P:import into nucleus"/>
    <property type="evidence" value="ECO:0007669"/>
    <property type="project" value="TreeGrafter"/>
</dbReference>
<accession>A0A8C9PST5</accession>
<evidence type="ECO:0000313" key="1">
    <source>
        <dbReference type="Ensembl" id="ENSSDAP00000011685.1"/>
    </source>
</evidence>
<dbReference type="InterPro" id="IPR036291">
    <property type="entry name" value="NAD(P)-bd_dom_sf"/>
</dbReference>
<dbReference type="SUPFAM" id="SSF51735">
    <property type="entry name" value="NAD(P)-binding Rossmann-fold domains"/>
    <property type="match status" value="1"/>
</dbReference>
<proteinExistence type="predicted"/>
<sequence length="185" mass="20549">MVSPPLLPFDPRARAAVGAATATVTAPNAPHLILNNHYSNQADKAEIEALPKLPEDLKMQNKSVFILGTSRETSKTILKEILEQNLFSRVTLTGWRKLPFEKEAYKNVNQELVDFKKLEDYASAFQGHDVEFSCQGTTRNKAGPEEFVHVDGDYVLKSAELAKAGGYKYFNLLSSKGADRSSKFL</sequence>
<dbReference type="GO" id="GO:0005737">
    <property type="term" value="C:cytoplasm"/>
    <property type="evidence" value="ECO:0007669"/>
    <property type="project" value="TreeGrafter"/>
</dbReference>
<reference evidence="1" key="1">
    <citation type="submission" date="2025-08" db="UniProtKB">
        <authorList>
            <consortium name="Ensembl"/>
        </authorList>
    </citation>
    <scope>IDENTIFICATION</scope>
</reference>
<organism evidence="1 2">
    <name type="scientific">Spermophilus dauricus</name>
    <name type="common">Daurian ground squirrel</name>
    <dbReference type="NCBI Taxonomy" id="99837"/>
    <lineage>
        <taxon>Eukaryota</taxon>
        <taxon>Metazoa</taxon>
        <taxon>Chordata</taxon>
        <taxon>Craniata</taxon>
        <taxon>Vertebrata</taxon>
        <taxon>Euteleostomi</taxon>
        <taxon>Mammalia</taxon>
        <taxon>Eutheria</taxon>
        <taxon>Euarchontoglires</taxon>
        <taxon>Glires</taxon>
        <taxon>Rodentia</taxon>
        <taxon>Sciuromorpha</taxon>
        <taxon>Sciuridae</taxon>
        <taxon>Xerinae</taxon>
        <taxon>Marmotini</taxon>
        <taxon>Spermophilus</taxon>
    </lineage>
</organism>
<name>A0A8C9PST5_SPEDA</name>
<evidence type="ECO:0000313" key="2">
    <source>
        <dbReference type="Proteomes" id="UP000694422"/>
    </source>
</evidence>
<dbReference type="PANTHER" id="PTHR14097">
    <property type="entry name" value="OXIDOREDUCTASE HTATIP2"/>
    <property type="match status" value="1"/>
</dbReference>
<dbReference type="PANTHER" id="PTHR14097:SF7">
    <property type="entry name" value="OXIDOREDUCTASE HTATIP2"/>
    <property type="match status" value="1"/>
</dbReference>
<dbReference type="Proteomes" id="UP000694422">
    <property type="component" value="Unplaced"/>
</dbReference>
<dbReference type="Gene3D" id="3.40.50.720">
    <property type="entry name" value="NAD(P)-binding Rossmann-like Domain"/>
    <property type="match status" value="1"/>
</dbReference>
<protein>
    <submittedName>
        <fullName evidence="1">Uncharacterized protein</fullName>
    </submittedName>
</protein>
<reference evidence="1" key="2">
    <citation type="submission" date="2025-09" db="UniProtKB">
        <authorList>
            <consortium name="Ensembl"/>
        </authorList>
    </citation>
    <scope>IDENTIFICATION</scope>
</reference>
<dbReference type="AlphaFoldDB" id="A0A8C9PST5"/>